<keyword evidence="2" id="KW-1133">Transmembrane helix</keyword>
<feature type="region of interest" description="Disordered" evidence="1">
    <location>
        <begin position="46"/>
        <end position="149"/>
    </location>
</feature>
<accession>A0ABM9M3B1</accession>
<gene>
    <name evidence="3" type="ORF">MU0053_004196</name>
</gene>
<evidence type="ECO:0000313" key="4">
    <source>
        <dbReference type="Proteomes" id="UP001190465"/>
    </source>
</evidence>
<name>A0ABM9M3B1_9MYCO</name>
<sequence>MADDDRSDEVPWHRNPNVVFTAGALGLLLIVALVITVVRMSDEWSKPEQTTVFTTPRTPEPTTSRERQPFVVTPSESTTTFTTSVPLSTTDIGVPPPAEGPTETGTTTTTTTTTAEAPDTDEDSEATTTTRKRPRFNQTRTLFPNGSRD</sequence>
<reference evidence="3 4" key="1">
    <citation type="submission" date="2023-08" db="EMBL/GenBank/DDBJ databases">
        <authorList>
            <person name="Folkvardsen B D."/>
            <person name="Norman A."/>
        </authorList>
    </citation>
    <scope>NUCLEOTIDE SEQUENCE [LARGE SCALE GENOMIC DNA]</scope>
    <source>
        <strain evidence="3 4">Mu0053</strain>
    </source>
</reference>
<organism evidence="3 4">
    <name type="scientific">[Mycobacterium] burgundiense</name>
    <dbReference type="NCBI Taxonomy" id="3064286"/>
    <lineage>
        <taxon>Bacteria</taxon>
        <taxon>Bacillati</taxon>
        <taxon>Actinomycetota</taxon>
        <taxon>Actinomycetes</taxon>
        <taxon>Mycobacteriales</taxon>
        <taxon>Mycobacteriaceae</taxon>
        <taxon>Mycolicibacterium</taxon>
    </lineage>
</organism>
<feature type="compositionally biased region" description="Low complexity" evidence="1">
    <location>
        <begin position="47"/>
        <end position="62"/>
    </location>
</feature>
<keyword evidence="2" id="KW-0812">Transmembrane</keyword>
<feature type="transmembrane region" description="Helical" evidence="2">
    <location>
        <begin position="18"/>
        <end position="38"/>
    </location>
</feature>
<keyword evidence="4" id="KW-1185">Reference proteome</keyword>
<dbReference type="RefSeq" id="WP_308479508.1">
    <property type="nucleotide sequence ID" value="NZ_OY726397.1"/>
</dbReference>
<evidence type="ECO:0000256" key="2">
    <source>
        <dbReference type="SAM" id="Phobius"/>
    </source>
</evidence>
<dbReference type="EMBL" id="OY726397">
    <property type="protein sequence ID" value="CAJ1509476.1"/>
    <property type="molecule type" value="Genomic_DNA"/>
</dbReference>
<feature type="compositionally biased region" description="Low complexity" evidence="1">
    <location>
        <begin position="100"/>
        <end position="117"/>
    </location>
</feature>
<proteinExistence type="predicted"/>
<feature type="compositionally biased region" description="Low complexity" evidence="1">
    <location>
        <begin position="69"/>
        <end position="90"/>
    </location>
</feature>
<feature type="compositionally biased region" description="Polar residues" evidence="1">
    <location>
        <begin position="136"/>
        <end position="149"/>
    </location>
</feature>
<evidence type="ECO:0000256" key="1">
    <source>
        <dbReference type="SAM" id="MobiDB-lite"/>
    </source>
</evidence>
<protein>
    <submittedName>
        <fullName evidence="3">Uncharacterized protein</fullName>
    </submittedName>
</protein>
<keyword evidence="2" id="KW-0472">Membrane</keyword>
<dbReference type="Proteomes" id="UP001190465">
    <property type="component" value="Chromosome"/>
</dbReference>
<evidence type="ECO:0000313" key="3">
    <source>
        <dbReference type="EMBL" id="CAJ1509476.1"/>
    </source>
</evidence>